<dbReference type="InterPro" id="IPR050853">
    <property type="entry name" value="WD_repeat_DNA-damage-binding"/>
</dbReference>
<evidence type="ECO:0000256" key="2">
    <source>
        <dbReference type="ARBA" id="ARBA00022737"/>
    </source>
</evidence>
<organism evidence="3 4">
    <name type="scientific">Porites evermanni</name>
    <dbReference type="NCBI Taxonomy" id="104178"/>
    <lineage>
        <taxon>Eukaryota</taxon>
        <taxon>Metazoa</taxon>
        <taxon>Cnidaria</taxon>
        <taxon>Anthozoa</taxon>
        <taxon>Hexacorallia</taxon>
        <taxon>Scleractinia</taxon>
        <taxon>Fungiina</taxon>
        <taxon>Poritidae</taxon>
        <taxon>Porites</taxon>
    </lineage>
</organism>
<keyword evidence="4" id="KW-1185">Reference proteome</keyword>
<reference evidence="3 4" key="1">
    <citation type="submission" date="2022-05" db="EMBL/GenBank/DDBJ databases">
        <authorList>
            <consortium name="Genoscope - CEA"/>
            <person name="William W."/>
        </authorList>
    </citation>
    <scope>NUCLEOTIDE SEQUENCE [LARGE SCALE GENOMIC DNA]</scope>
</reference>
<evidence type="ECO:0000313" key="4">
    <source>
        <dbReference type="Proteomes" id="UP001159427"/>
    </source>
</evidence>
<evidence type="ECO:0000256" key="1">
    <source>
        <dbReference type="ARBA" id="ARBA00022574"/>
    </source>
</evidence>
<dbReference type="Proteomes" id="UP001159427">
    <property type="component" value="Unassembled WGS sequence"/>
</dbReference>
<accession>A0ABN8QDN7</accession>
<evidence type="ECO:0000313" key="3">
    <source>
        <dbReference type="EMBL" id="CAH3160220.1"/>
    </source>
</evidence>
<gene>
    <name evidence="3" type="ORF">PEVE_00003519</name>
</gene>
<dbReference type="InterPro" id="IPR015943">
    <property type="entry name" value="WD40/YVTN_repeat-like_dom_sf"/>
</dbReference>
<dbReference type="PANTHER" id="PTHR14773">
    <property type="entry name" value="WD REPEAT-CONTAINING PROTEIN 76"/>
    <property type="match status" value="1"/>
</dbReference>
<sequence>MNCKFLILPSPIHRHDNQVGRWLTNFRATWDPKFDSYAVVGSMKQPNSFETTVISQRRNFFLPYSHLALLKNTSFLRDNVFHPSVNKLAGGNSSGKVYLWTE</sequence>
<proteinExistence type="predicted"/>
<protein>
    <submittedName>
        <fullName evidence="3">Uncharacterized protein</fullName>
    </submittedName>
</protein>
<comment type="caution">
    <text evidence="3">The sequence shown here is derived from an EMBL/GenBank/DDBJ whole genome shotgun (WGS) entry which is preliminary data.</text>
</comment>
<dbReference type="PANTHER" id="PTHR14773:SF0">
    <property type="entry name" value="WD REPEAT-CONTAINING PROTEIN 76"/>
    <property type="match status" value="1"/>
</dbReference>
<dbReference type="EMBL" id="CALNXI010001209">
    <property type="protein sequence ID" value="CAH3160220.1"/>
    <property type="molecule type" value="Genomic_DNA"/>
</dbReference>
<keyword evidence="2" id="KW-0677">Repeat</keyword>
<dbReference type="Gene3D" id="2.130.10.10">
    <property type="entry name" value="YVTN repeat-like/Quinoprotein amine dehydrogenase"/>
    <property type="match status" value="1"/>
</dbReference>
<name>A0ABN8QDN7_9CNID</name>
<keyword evidence="1" id="KW-0853">WD repeat</keyword>